<proteinExistence type="predicted"/>
<dbReference type="PIRSF" id="PIRSF005639">
    <property type="entry name" value="Glut_amidoT_SNO"/>
    <property type="match status" value="1"/>
</dbReference>
<keyword evidence="3" id="KW-0378">Hydrolase</keyword>
<protein>
    <submittedName>
        <fullName evidence="3">Pyridoxal 5'-phosphate synthase glutaminase subunit PdxT</fullName>
        <ecNumber evidence="3">3.5.1.2</ecNumber>
        <ecNumber evidence="3">4.3.3.6</ecNumber>
    </submittedName>
</protein>
<comment type="caution">
    <text evidence="3">The sequence shown here is derived from an EMBL/GenBank/DDBJ whole genome shotgun (WGS) entry which is preliminary data.</text>
</comment>
<evidence type="ECO:0000256" key="2">
    <source>
        <dbReference type="ARBA" id="ARBA00022962"/>
    </source>
</evidence>
<dbReference type="Gene3D" id="3.40.50.880">
    <property type="match status" value="1"/>
</dbReference>
<evidence type="ECO:0000313" key="4">
    <source>
        <dbReference type="Proteomes" id="UP001359781"/>
    </source>
</evidence>
<organism evidence="3 4">
    <name type="scientific">Corynebacterium mastitidis</name>
    <dbReference type="NCBI Taxonomy" id="161890"/>
    <lineage>
        <taxon>Bacteria</taxon>
        <taxon>Bacillati</taxon>
        <taxon>Actinomycetota</taxon>
        <taxon>Actinomycetes</taxon>
        <taxon>Mycobacteriales</taxon>
        <taxon>Corynebacteriaceae</taxon>
        <taxon>Corynebacterium</taxon>
    </lineage>
</organism>
<dbReference type="InterPro" id="IPR002161">
    <property type="entry name" value="PdxT/SNO"/>
</dbReference>
<evidence type="ECO:0000256" key="1">
    <source>
        <dbReference type="ARBA" id="ARBA00022898"/>
    </source>
</evidence>
<keyword evidence="1" id="KW-0663">Pyridoxal phosphate</keyword>
<dbReference type="PROSITE" id="PS51273">
    <property type="entry name" value="GATASE_TYPE_1"/>
    <property type="match status" value="1"/>
</dbReference>
<keyword evidence="3" id="KW-0456">Lyase</keyword>
<dbReference type="Proteomes" id="UP001359781">
    <property type="component" value="Unassembled WGS sequence"/>
</dbReference>
<dbReference type="InterPro" id="IPR029062">
    <property type="entry name" value="Class_I_gatase-like"/>
</dbReference>
<dbReference type="Pfam" id="PF01174">
    <property type="entry name" value="SNO"/>
    <property type="match status" value="1"/>
</dbReference>
<keyword evidence="2" id="KW-0315">Glutamine amidotransferase</keyword>
<dbReference type="RefSeq" id="WP_337889092.1">
    <property type="nucleotide sequence ID" value="NZ_JBAHVI010000001.1"/>
</dbReference>
<accession>A0ABU8P0N7</accession>
<reference evidence="3 4" key="1">
    <citation type="submission" date="2024-02" db="EMBL/GenBank/DDBJ databases">
        <title>Whole genome sequencing and characterization of Corynebacterium isolated from the ocular surface of dry eye disease sufferers.</title>
        <authorList>
            <person name="Naqvi M."/>
        </authorList>
    </citation>
    <scope>NUCLEOTIDE SEQUENCE [LARGE SCALE GENOMIC DNA]</scope>
    <source>
        <strain evidence="3 4">PCRF</strain>
    </source>
</reference>
<dbReference type="PROSITE" id="PS51130">
    <property type="entry name" value="PDXT_SNO_2"/>
    <property type="match status" value="1"/>
</dbReference>
<dbReference type="EMBL" id="JBAHVJ010000010">
    <property type="protein sequence ID" value="MEJ4100660.1"/>
    <property type="molecule type" value="Genomic_DNA"/>
</dbReference>
<dbReference type="EC" id="4.3.3.6" evidence="3"/>
<dbReference type="GO" id="GO:0004359">
    <property type="term" value="F:glutaminase activity"/>
    <property type="evidence" value="ECO:0007669"/>
    <property type="project" value="UniProtKB-EC"/>
</dbReference>
<dbReference type="SUPFAM" id="SSF52317">
    <property type="entry name" value="Class I glutamine amidotransferase-like"/>
    <property type="match status" value="1"/>
</dbReference>
<name>A0ABU8P0N7_9CORY</name>
<dbReference type="EC" id="3.5.1.2" evidence="3"/>
<evidence type="ECO:0000313" key="3">
    <source>
        <dbReference type="EMBL" id="MEJ4100660.1"/>
    </source>
</evidence>
<dbReference type="NCBIfam" id="TIGR03800">
    <property type="entry name" value="PLP_synth_Pdx2"/>
    <property type="match status" value="1"/>
</dbReference>
<keyword evidence="4" id="KW-1185">Reference proteome</keyword>
<dbReference type="PANTHER" id="PTHR31559:SF0">
    <property type="entry name" value="PYRIDOXAL 5'-PHOSPHATE SYNTHASE SUBUNIT SNO1-RELATED"/>
    <property type="match status" value="1"/>
</dbReference>
<sequence>MTTVGVLAVQGGVAEHAEMIESLGARVRLLRRPADAADVPALDAFVLPGGESGPIDRLAGMFGLRRPLAEAIERGAPVLGTCAGLILLSRWGLLDVSVERNAFGPQVCSAHARVDWEGTPIDAAFIRGPKVTEVGPLAVACAWHEGAIVGVRQGNRLGCSFHPELTEDTTLHRRLLEAAAQ</sequence>
<dbReference type="GO" id="GO:0036381">
    <property type="term" value="F:pyridoxal 5'-phosphate synthase (glutamine hydrolysing) activity"/>
    <property type="evidence" value="ECO:0007669"/>
    <property type="project" value="UniProtKB-EC"/>
</dbReference>
<gene>
    <name evidence="3" type="primary">pdxT</name>
    <name evidence="3" type="ORF">V5S96_09885</name>
</gene>
<dbReference type="PANTHER" id="PTHR31559">
    <property type="entry name" value="PYRIDOXAL 5'-PHOSPHATE SYNTHASE SUBUNIT SNO"/>
    <property type="match status" value="1"/>
</dbReference>